<gene>
    <name evidence="2" type="ORF">TTAC_LOCUS3183</name>
</gene>
<keyword evidence="3" id="KW-1185">Reference proteome</keyword>
<accession>A0A0R3WR08</accession>
<dbReference type="AlphaFoldDB" id="A0A0R3WR08"/>
<dbReference type="Proteomes" id="UP000274429">
    <property type="component" value="Unassembled WGS sequence"/>
</dbReference>
<proteinExistence type="predicted"/>
<evidence type="ECO:0000256" key="1">
    <source>
        <dbReference type="SAM" id="MobiDB-lite"/>
    </source>
</evidence>
<reference evidence="2 3" key="2">
    <citation type="submission" date="2018-11" db="EMBL/GenBank/DDBJ databases">
        <authorList>
            <consortium name="Pathogen Informatics"/>
        </authorList>
    </citation>
    <scope>NUCLEOTIDE SEQUENCE [LARGE SCALE GENOMIC DNA]</scope>
</reference>
<reference evidence="4" key="1">
    <citation type="submission" date="2017-02" db="UniProtKB">
        <authorList>
            <consortium name="WormBaseParasite"/>
        </authorList>
    </citation>
    <scope>IDENTIFICATION</scope>
</reference>
<organism evidence="4">
    <name type="scientific">Hydatigena taeniaeformis</name>
    <name type="common">Feline tapeworm</name>
    <name type="synonym">Taenia taeniaeformis</name>
    <dbReference type="NCBI Taxonomy" id="6205"/>
    <lineage>
        <taxon>Eukaryota</taxon>
        <taxon>Metazoa</taxon>
        <taxon>Spiralia</taxon>
        <taxon>Lophotrochozoa</taxon>
        <taxon>Platyhelminthes</taxon>
        <taxon>Cestoda</taxon>
        <taxon>Eucestoda</taxon>
        <taxon>Cyclophyllidea</taxon>
        <taxon>Taeniidae</taxon>
        <taxon>Hydatigera</taxon>
    </lineage>
</organism>
<evidence type="ECO:0000313" key="4">
    <source>
        <dbReference type="WBParaSite" id="TTAC_0000319801-mRNA-1"/>
    </source>
</evidence>
<protein>
    <submittedName>
        <fullName evidence="2 4">Uncharacterized protein</fullName>
    </submittedName>
</protein>
<evidence type="ECO:0000313" key="2">
    <source>
        <dbReference type="EMBL" id="VDM22120.1"/>
    </source>
</evidence>
<sequence length="110" mass="11875">MDAKASRCTTSHHTTSHLLCLTLSLQHRLPIHTHSLLTDRVGSNAWRHNQGDTVGVKCVVLHCQMTTRNGDEDEVNVTVSTVQLPPPPPPPVVSGLGGKETGHPHVIPLT</sequence>
<feature type="region of interest" description="Disordered" evidence="1">
    <location>
        <begin position="81"/>
        <end position="110"/>
    </location>
</feature>
<dbReference type="WBParaSite" id="TTAC_0000319801-mRNA-1">
    <property type="protein sequence ID" value="TTAC_0000319801-mRNA-1"/>
    <property type="gene ID" value="TTAC_0000319801"/>
</dbReference>
<name>A0A0R3WR08_HYDTA</name>
<evidence type="ECO:0000313" key="3">
    <source>
        <dbReference type="Proteomes" id="UP000274429"/>
    </source>
</evidence>
<dbReference type="EMBL" id="UYWX01002033">
    <property type="protein sequence ID" value="VDM22120.1"/>
    <property type="molecule type" value="Genomic_DNA"/>
</dbReference>